<dbReference type="PANTHER" id="PTHR47094">
    <property type="entry name" value="ELFLESS, ISOFORM B"/>
    <property type="match status" value="1"/>
</dbReference>
<dbReference type="GO" id="GO:0033768">
    <property type="term" value="C:SUMO-targeted ubiquitin ligase complex"/>
    <property type="evidence" value="ECO:0007669"/>
    <property type="project" value="TreeGrafter"/>
</dbReference>
<proteinExistence type="predicted"/>
<evidence type="ECO:0000256" key="4">
    <source>
        <dbReference type="PROSITE-ProRule" id="PRU00175"/>
    </source>
</evidence>
<protein>
    <recommendedName>
        <fullName evidence="5">RING-type domain-containing protein</fullName>
    </recommendedName>
</protein>
<keyword evidence="3" id="KW-0862">Zinc</keyword>
<reference evidence="6 7" key="1">
    <citation type="submission" date="2012-04" db="EMBL/GenBank/DDBJ databases">
        <title>The Genome Sequence of Saprolegnia declina VS20.</title>
        <authorList>
            <consortium name="The Broad Institute Genome Sequencing Platform"/>
            <person name="Russ C."/>
            <person name="Nusbaum C."/>
            <person name="Tyler B."/>
            <person name="van West P."/>
            <person name="Dieguez-Uribeondo J."/>
            <person name="de Bruijn I."/>
            <person name="Tripathy S."/>
            <person name="Jiang R."/>
            <person name="Young S.K."/>
            <person name="Zeng Q."/>
            <person name="Gargeya S."/>
            <person name="Fitzgerald M."/>
            <person name="Haas B."/>
            <person name="Abouelleil A."/>
            <person name="Alvarado L."/>
            <person name="Arachchi H.M."/>
            <person name="Berlin A."/>
            <person name="Chapman S.B."/>
            <person name="Goldberg J."/>
            <person name="Griggs A."/>
            <person name="Gujja S."/>
            <person name="Hansen M."/>
            <person name="Howarth C."/>
            <person name="Imamovic A."/>
            <person name="Larimer J."/>
            <person name="McCowen C."/>
            <person name="Montmayeur A."/>
            <person name="Murphy C."/>
            <person name="Neiman D."/>
            <person name="Pearson M."/>
            <person name="Priest M."/>
            <person name="Roberts A."/>
            <person name="Saif S."/>
            <person name="Shea T."/>
            <person name="Sisk P."/>
            <person name="Sykes S."/>
            <person name="Wortman J."/>
            <person name="Nusbaum C."/>
            <person name="Birren B."/>
        </authorList>
    </citation>
    <scope>NUCLEOTIDE SEQUENCE [LARGE SCALE GENOMIC DNA]</scope>
    <source>
        <strain evidence="6 7">VS20</strain>
    </source>
</reference>
<dbReference type="PANTHER" id="PTHR47094:SF1">
    <property type="entry name" value="RING-TYPE E3 UBIQUITIN TRANSFERASE"/>
    <property type="match status" value="1"/>
</dbReference>
<evidence type="ECO:0000256" key="1">
    <source>
        <dbReference type="ARBA" id="ARBA00022723"/>
    </source>
</evidence>
<dbReference type="AlphaFoldDB" id="T0RMT8"/>
<feature type="domain" description="RING-type" evidence="5">
    <location>
        <begin position="57"/>
        <end position="96"/>
    </location>
</feature>
<dbReference type="RefSeq" id="XP_008612881.1">
    <property type="nucleotide sequence ID" value="XM_008614659.1"/>
</dbReference>
<keyword evidence="7" id="KW-1185">Reference proteome</keyword>
<dbReference type="GO" id="GO:0008270">
    <property type="term" value="F:zinc ion binding"/>
    <property type="evidence" value="ECO:0007669"/>
    <property type="project" value="UniProtKB-KW"/>
</dbReference>
<dbReference type="InterPro" id="IPR013083">
    <property type="entry name" value="Znf_RING/FYVE/PHD"/>
</dbReference>
<dbReference type="InterPro" id="IPR049627">
    <property type="entry name" value="SLX8"/>
</dbReference>
<keyword evidence="1" id="KW-0479">Metal-binding</keyword>
<dbReference type="Pfam" id="PF13923">
    <property type="entry name" value="zf-C3HC4_2"/>
    <property type="match status" value="1"/>
</dbReference>
<evidence type="ECO:0000259" key="5">
    <source>
        <dbReference type="PROSITE" id="PS50089"/>
    </source>
</evidence>
<name>T0RMT8_SAPDV</name>
<organism evidence="6 7">
    <name type="scientific">Saprolegnia diclina (strain VS20)</name>
    <dbReference type="NCBI Taxonomy" id="1156394"/>
    <lineage>
        <taxon>Eukaryota</taxon>
        <taxon>Sar</taxon>
        <taxon>Stramenopiles</taxon>
        <taxon>Oomycota</taxon>
        <taxon>Saprolegniomycetes</taxon>
        <taxon>Saprolegniales</taxon>
        <taxon>Saprolegniaceae</taxon>
        <taxon>Saprolegnia</taxon>
    </lineage>
</organism>
<sequence>MHPTTSALCDRLLYSSDDDSDDHLTTVATKSLGELLEIPLDLPRDSPQADRRPALECPVCLDAVCKPVATKCGHVFCDECLMQALQRAKHKCPVCRRRVTRNQLLRLFI</sequence>
<evidence type="ECO:0000313" key="6">
    <source>
        <dbReference type="EMBL" id="EQC33658.1"/>
    </source>
</evidence>
<dbReference type="Proteomes" id="UP000030762">
    <property type="component" value="Unassembled WGS sequence"/>
</dbReference>
<dbReference type="Gene3D" id="3.30.40.10">
    <property type="entry name" value="Zinc/RING finger domain, C3HC4 (zinc finger)"/>
    <property type="match status" value="1"/>
</dbReference>
<dbReference type="OrthoDB" id="6105938at2759"/>
<gene>
    <name evidence="6" type="ORF">SDRG_08762</name>
</gene>
<keyword evidence="2 4" id="KW-0863">Zinc-finger</keyword>
<dbReference type="eggNOG" id="KOG0320">
    <property type="taxonomic scope" value="Eukaryota"/>
</dbReference>
<dbReference type="VEuPathDB" id="FungiDB:SDRG_08762"/>
<dbReference type="GO" id="GO:0140082">
    <property type="term" value="F:SUMO-ubiquitin ligase activity"/>
    <property type="evidence" value="ECO:0007669"/>
    <property type="project" value="TreeGrafter"/>
</dbReference>
<dbReference type="InterPro" id="IPR017907">
    <property type="entry name" value="Znf_RING_CS"/>
</dbReference>
<dbReference type="GO" id="GO:0032183">
    <property type="term" value="F:SUMO binding"/>
    <property type="evidence" value="ECO:0007669"/>
    <property type="project" value="TreeGrafter"/>
</dbReference>
<dbReference type="InParanoid" id="T0RMT8"/>
<dbReference type="GO" id="GO:0061630">
    <property type="term" value="F:ubiquitin protein ligase activity"/>
    <property type="evidence" value="ECO:0007669"/>
    <property type="project" value="InterPro"/>
</dbReference>
<dbReference type="GeneID" id="19949489"/>
<dbReference type="InterPro" id="IPR001841">
    <property type="entry name" value="Znf_RING"/>
</dbReference>
<dbReference type="SMART" id="SM00184">
    <property type="entry name" value="RING"/>
    <property type="match status" value="1"/>
</dbReference>
<accession>T0RMT8</accession>
<evidence type="ECO:0000313" key="7">
    <source>
        <dbReference type="Proteomes" id="UP000030762"/>
    </source>
</evidence>
<dbReference type="STRING" id="1156394.T0RMT8"/>
<dbReference type="SUPFAM" id="SSF57850">
    <property type="entry name" value="RING/U-box"/>
    <property type="match status" value="1"/>
</dbReference>
<evidence type="ECO:0000256" key="2">
    <source>
        <dbReference type="ARBA" id="ARBA00022771"/>
    </source>
</evidence>
<dbReference type="PROSITE" id="PS50089">
    <property type="entry name" value="ZF_RING_2"/>
    <property type="match status" value="1"/>
</dbReference>
<dbReference type="GO" id="GO:0006511">
    <property type="term" value="P:ubiquitin-dependent protein catabolic process"/>
    <property type="evidence" value="ECO:0007669"/>
    <property type="project" value="TreeGrafter"/>
</dbReference>
<dbReference type="PROSITE" id="PS00518">
    <property type="entry name" value="ZF_RING_1"/>
    <property type="match status" value="1"/>
</dbReference>
<evidence type="ECO:0000256" key="3">
    <source>
        <dbReference type="ARBA" id="ARBA00022833"/>
    </source>
</evidence>
<dbReference type="EMBL" id="JH767158">
    <property type="protein sequence ID" value="EQC33658.1"/>
    <property type="molecule type" value="Genomic_DNA"/>
</dbReference>